<protein>
    <submittedName>
        <fullName evidence="2">Uncharacterized protein</fullName>
    </submittedName>
</protein>
<keyword evidence="3" id="KW-1185">Reference proteome</keyword>
<name>A0A0N1EH24_9GAMM</name>
<proteinExistence type="predicted"/>
<dbReference type="RefSeq" id="WP_054455344.1">
    <property type="nucleotide sequence ID" value="NZ_LHPH01000021.1"/>
</dbReference>
<evidence type="ECO:0000256" key="1">
    <source>
        <dbReference type="SAM" id="SignalP"/>
    </source>
</evidence>
<accession>A0A0N1EH24</accession>
<dbReference type="PATRIC" id="fig|187330.3.peg.1666"/>
<dbReference type="OrthoDB" id="6309825at2"/>
<evidence type="ECO:0000313" key="3">
    <source>
        <dbReference type="Proteomes" id="UP000037848"/>
    </source>
</evidence>
<gene>
    <name evidence="2" type="ORF">ADS77_16240</name>
</gene>
<dbReference type="Proteomes" id="UP000037848">
    <property type="component" value="Unassembled WGS sequence"/>
</dbReference>
<evidence type="ECO:0000313" key="2">
    <source>
        <dbReference type="EMBL" id="KPH60196.1"/>
    </source>
</evidence>
<keyword evidence="1" id="KW-0732">Signal</keyword>
<comment type="caution">
    <text evidence="2">The sequence shown here is derived from an EMBL/GenBank/DDBJ whole genome shotgun (WGS) entry which is preliminary data.</text>
</comment>
<feature type="chain" id="PRO_5005870272" evidence="1">
    <location>
        <begin position="22"/>
        <end position="87"/>
    </location>
</feature>
<dbReference type="EMBL" id="LHPH01000021">
    <property type="protein sequence ID" value="KPH60196.1"/>
    <property type="molecule type" value="Genomic_DNA"/>
</dbReference>
<organism evidence="2 3">
    <name type="scientific">Pseudoalteromonas porphyrae</name>
    <dbReference type="NCBI Taxonomy" id="187330"/>
    <lineage>
        <taxon>Bacteria</taxon>
        <taxon>Pseudomonadati</taxon>
        <taxon>Pseudomonadota</taxon>
        <taxon>Gammaproteobacteria</taxon>
        <taxon>Alteromonadales</taxon>
        <taxon>Pseudoalteromonadaceae</taxon>
        <taxon>Pseudoalteromonas</taxon>
    </lineage>
</organism>
<dbReference type="AlphaFoldDB" id="A0A0N1EH24"/>
<reference evidence="2 3" key="1">
    <citation type="submission" date="2015-08" db="EMBL/GenBank/DDBJ databases">
        <title>Draft Genome Sequence of Pseudoalteromonas porphyrae UCD-SED14.</title>
        <authorList>
            <person name="Coil D.A."/>
            <person name="Jospin G."/>
            <person name="Lee R.D."/>
            <person name="Eisen J.A."/>
        </authorList>
    </citation>
    <scope>NUCLEOTIDE SEQUENCE [LARGE SCALE GENOMIC DNA]</scope>
    <source>
        <strain evidence="2 3">UCD-SED14</strain>
    </source>
</reference>
<feature type="signal peptide" evidence="1">
    <location>
        <begin position="1"/>
        <end position="21"/>
    </location>
</feature>
<sequence length="87" mass="9463">MKNKIIVMTLALGFISVSSIAATSSGWWRTVSVQASASTPADHNEVCARAESSLRAQYSDVTEVRLRPSFDMYSGTLYCNAIGQTQQ</sequence>